<evidence type="ECO:0000313" key="7">
    <source>
        <dbReference type="EMBL" id="GAV19556.1"/>
    </source>
</evidence>
<dbReference type="SUPFAM" id="SSF53448">
    <property type="entry name" value="Nucleotide-diphospho-sugar transferases"/>
    <property type="match status" value="1"/>
</dbReference>
<dbReference type="InterPro" id="IPR001173">
    <property type="entry name" value="Glyco_trans_2-like"/>
</dbReference>
<reference evidence="7 8" key="1">
    <citation type="journal article" date="2017" name="Arch. Microbiol.">
        <title>Mariprofundus micogutta sp. nov., a novel iron-oxidizing zetaproteobacterium isolated from a deep-sea hydrothermal field at the Bayonnaise knoll of the Izu-Ogasawara arc, and a description of Mariprofundales ord. nov. and Zetaproteobacteria classis nov.</title>
        <authorList>
            <person name="Makita H."/>
            <person name="Tanaka E."/>
            <person name="Mitsunobu S."/>
            <person name="Miyazaki M."/>
            <person name="Nunoura T."/>
            <person name="Uematsu K."/>
            <person name="Takaki Y."/>
            <person name="Nishi S."/>
            <person name="Shimamura S."/>
            <person name="Takai K."/>
        </authorList>
    </citation>
    <scope>NUCLEOTIDE SEQUENCE [LARGE SCALE GENOMIC DNA]</scope>
    <source>
        <strain evidence="7 8">ET2</strain>
    </source>
</reference>
<proteinExistence type="inferred from homology"/>
<comment type="similarity">
    <text evidence="1">Belongs to the glycosyltransferase 2 family.</text>
</comment>
<dbReference type="Pfam" id="PF05157">
    <property type="entry name" value="MshEN"/>
    <property type="match status" value="1"/>
</dbReference>
<dbReference type="InterPro" id="IPR029044">
    <property type="entry name" value="Nucleotide-diphossugar_trans"/>
</dbReference>
<evidence type="ECO:0000313" key="8">
    <source>
        <dbReference type="Proteomes" id="UP000231632"/>
    </source>
</evidence>
<feature type="transmembrane region" description="Helical" evidence="4">
    <location>
        <begin position="556"/>
        <end position="581"/>
    </location>
</feature>
<feature type="transmembrane region" description="Helical" evidence="4">
    <location>
        <begin position="593"/>
        <end position="613"/>
    </location>
</feature>
<keyword evidence="2" id="KW-0328">Glycosyltransferase</keyword>
<dbReference type="EMBL" id="BDFD01000003">
    <property type="protein sequence ID" value="GAV19556.1"/>
    <property type="molecule type" value="Genomic_DNA"/>
</dbReference>
<dbReference type="InterPro" id="IPR037257">
    <property type="entry name" value="T2SS_E_N_sf"/>
</dbReference>
<dbReference type="Pfam" id="PF13632">
    <property type="entry name" value="Glyco_trans_2_3"/>
    <property type="match status" value="1"/>
</dbReference>
<feature type="domain" description="Type II secretion system protein GspE N-terminal" evidence="5">
    <location>
        <begin position="118"/>
        <end position="200"/>
    </location>
</feature>
<dbReference type="Gene3D" id="3.90.550.10">
    <property type="entry name" value="Spore Coat Polysaccharide Biosynthesis Protein SpsA, Chain A"/>
    <property type="match status" value="1"/>
</dbReference>
<dbReference type="GO" id="GO:0016757">
    <property type="term" value="F:glycosyltransferase activity"/>
    <property type="evidence" value="ECO:0007669"/>
    <property type="project" value="UniProtKB-KW"/>
</dbReference>
<feature type="domain" description="Glycosyltransferase 2-like" evidence="6">
    <location>
        <begin position="385"/>
        <end position="579"/>
    </location>
</feature>
<comment type="caution">
    <text evidence="7">The sequence shown here is derived from an EMBL/GenBank/DDBJ whole genome shotgun (WGS) entry which is preliminary data.</text>
</comment>
<dbReference type="PANTHER" id="PTHR43630:SF1">
    <property type="entry name" value="POLY-BETA-1,6-N-ACETYL-D-GLUCOSAMINE SYNTHASE"/>
    <property type="match status" value="1"/>
</dbReference>
<evidence type="ECO:0000256" key="3">
    <source>
        <dbReference type="ARBA" id="ARBA00022679"/>
    </source>
</evidence>
<evidence type="ECO:0000256" key="4">
    <source>
        <dbReference type="SAM" id="Phobius"/>
    </source>
</evidence>
<dbReference type="CDD" id="cd06427">
    <property type="entry name" value="CESA_like_2"/>
    <property type="match status" value="1"/>
</dbReference>
<keyword evidence="4" id="KW-0812">Transmembrane</keyword>
<dbReference type="SUPFAM" id="SSF160246">
    <property type="entry name" value="EspE N-terminal domain-like"/>
    <property type="match status" value="2"/>
</dbReference>
<evidence type="ECO:0000256" key="2">
    <source>
        <dbReference type="ARBA" id="ARBA00022676"/>
    </source>
</evidence>
<keyword evidence="4" id="KW-1133">Transmembrane helix</keyword>
<protein>
    <submittedName>
        <fullName evidence="7">Beta-monoglucosyldiacylglycerol synthase</fullName>
    </submittedName>
</protein>
<keyword evidence="4" id="KW-0472">Membrane</keyword>
<dbReference type="InterPro" id="IPR007831">
    <property type="entry name" value="T2SS_GspE_N"/>
</dbReference>
<keyword evidence="3" id="KW-0808">Transferase</keyword>
<organism evidence="7 8">
    <name type="scientific">Mariprofundus micogutta</name>
    <dbReference type="NCBI Taxonomy" id="1921010"/>
    <lineage>
        <taxon>Bacteria</taxon>
        <taxon>Pseudomonadati</taxon>
        <taxon>Pseudomonadota</taxon>
        <taxon>Candidatius Mariprofundia</taxon>
        <taxon>Mariprofundales</taxon>
        <taxon>Mariprofundaceae</taxon>
        <taxon>Mariprofundus</taxon>
    </lineage>
</organism>
<evidence type="ECO:0000259" key="5">
    <source>
        <dbReference type="Pfam" id="PF05157"/>
    </source>
</evidence>
<sequence>METSQPCKIGERLVEKKLITNEQLAEALAAQQGSGLRCGEVILSKGWITATEFYGVLTDQFRRGRIGDLLVEEGLLTLEQLEEAIAIQKDWGTRLGDIVLAKGWVKSYSFYQVLADHFDKPFVNLMDEPSDESLVDVGYYHVYLETLFVPWRKVDGLTLVAVADMDPVVMAEAERVVDGPVDFVVTSKFDIVWSLQKYGDAFFSEKSVHELRKRQPQYSASTVFTKPQLIFAFILMSLTILAVAIWPIPTLIAINVFISVFLLFNFGLRLLFTWVGGDKRFDNFITDKEVEEVKDIDLPTYTILVPMYKESESLPHLAESLRNLDYPLSKLDIKIILEEDDEETIQTAKDLGLEGIFEIIKVPDSLPKTKPKACNYALNFARGELITIYDGEDAPEADQLKKVVLAFRKSSKNTAVIQARLNYFNVTENWLTRMFTMEYSLWFDFYLPALDALKIPIPLGGTSNHFKMEVLRELQGWDPYNVTEDADLGVRLTQRNYRVGVVNSTTYEEANKDVHNWIRQRSRWLKGYMQTYLVHMRRPLKFYGTLGHVGFWGFQFFIGGTILSVLLSPLLMLLFITWLLTQTAMFDPIFPAALLYINLINLLMGNGFLITLFMLSGFKRHYYKLMPWSMTVPIYWLLMSWAGYKGLWQLVFNPFYWEKTHHGLTSYATSSDVSDLSLNTKKAG</sequence>
<feature type="transmembrane region" description="Helical" evidence="4">
    <location>
        <begin position="252"/>
        <end position="272"/>
    </location>
</feature>
<accession>A0A1L8CKW7</accession>
<name>A0A1L8CKW7_9PROT</name>
<dbReference type="AlphaFoldDB" id="A0A1L8CKW7"/>
<feature type="transmembrane region" description="Helical" evidence="4">
    <location>
        <begin position="229"/>
        <end position="246"/>
    </location>
</feature>
<gene>
    <name evidence="7" type="ORF">MMIC_P0503</name>
</gene>
<dbReference type="Proteomes" id="UP000231632">
    <property type="component" value="Unassembled WGS sequence"/>
</dbReference>
<keyword evidence="8" id="KW-1185">Reference proteome</keyword>
<evidence type="ECO:0000259" key="6">
    <source>
        <dbReference type="Pfam" id="PF13632"/>
    </source>
</evidence>
<feature type="transmembrane region" description="Helical" evidence="4">
    <location>
        <begin position="625"/>
        <end position="644"/>
    </location>
</feature>
<dbReference type="STRING" id="1921010.MMIC_P0503"/>
<dbReference type="PANTHER" id="PTHR43630">
    <property type="entry name" value="POLY-BETA-1,6-N-ACETYL-D-GLUCOSAMINE SYNTHASE"/>
    <property type="match status" value="1"/>
</dbReference>
<evidence type="ECO:0000256" key="1">
    <source>
        <dbReference type="ARBA" id="ARBA00006739"/>
    </source>
</evidence>